<proteinExistence type="predicted"/>
<feature type="transmembrane region" description="Helical" evidence="1">
    <location>
        <begin position="210"/>
        <end position="230"/>
    </location>
</feature>
<protein>
    <submittedName>
        <fullName evidence="2">Uncharacterized iron-regulated membrane protein</fullName>
    </submittedName>
</protein>
<evidence type="ECO:0000313" key="2">
    <source>
        <dbReference type="EMBL" id="SDF53064.1"/>
    </source>
</evidence>
<dbReference type="PANTHER" id="PTHR34219">
    <property type="entry name" value="IRON-REGULATED INNER MEMBRANE PROTEIN-RELATED"/>
    <property type="match status" value="1"/>
</dbReference>
<dbReference type="AlphaFoldDB" id="A0A1G7LUM4"/>
<feature type="transmembrane region" description="Helical" evidence="1">
    <location>
        <begin position="12"/>
        <end position="39"/>
    </location>
</feature>
<dbReference type="Pfam" id="PF03929">
    <property type="entry name" value="PepSY_TM"/>
    <property type="match status" value="1"/>
</dbReference>
<keyword evidence="1" id="KW-0812">Transmembrane</keyword>
<evidence type="ECO:0000313" key="3">
    <source>
        <dbReference type="Proteomes" id="UP000198748"/>
    </source>
</evidence>
<gene>
    <name evidence="2" type="ORF">SAMN04487996_11181</name>
</gene>
<dbReference type="RefSeq" id="WP_090153345.1">
    <property type="nucleotide sequence ID" value="NZ_FNAN01000011.1"/>
</dbReference>
<dbReference type="InterPro" id="IPR005625">
    <property type="entry name" value="PepSY-ass_TM"/>
</dbReference>
<name>A0A1G7LUM4_9BACT</name>
<feature type="transmembrane region" description="Helical" evidence="1">
    <location>
        <begin position="154"/>
        <end position="178"/>
    </location>
</feature>
<keyword evidence="1" id="KW-1133">Transmembrane helix</keyword>
<sequence length="423" mass="47212">MSQKKTAFGKLIGTLHLWLGLASGIVIIVLGLTGAIYVFTDELKPLVYQDRLFIQPENKPKLPLSQLLAAAQKAVGEKRPVTRVEISSQPDRTYIFRALKVDKDGFSHWDYYKYYFRAYVNPYNGKVVKLENSENEFFTVILGLHMRMLFGEKIGHAVVSYSVLAFVLILISGLVLWWPSKWNKSGTDKSFKIKWNAKWKRVNYDLHNVLGFYACVLLFMSAVTGLVWAFDWFEKGVKTIADGGKLAEVPAVFSDSTQNKDITAIDRVFATLQTDQPTAYGYLINFPAAGKLPINASTYLTGSNRYDRIQGQYDQFTGAKLRSRSFDELTNGEKAYAMNFDLHVGAWAGLTSKILTFFAGLICASLPVTGFVIWWGRRKKEVKGGKGVRGGKGGMVAPVRAGAGKVGRPAFVSMSSRLSEEEK</sequence>
<keyword evidence="1" id="KW-0472">Membrane</keyword>
<evidence type="ECO:0000256" key="1">
    <source>
        <dbReference type="SAM" id="Phobius"/>
    </source>
</evidence>
<dbReference type="Proteomes" id="UP000198748">
    <property type="component" value="Unassembled WGS sequence"/>
</dbReference>
<dbReference type="STRING" id="659014.SAMN04487996_11181"/>
<accession>A0A1G7LUM4</accession>
<organism evidence="2 3">
    <name type="scientific">Dyadobacter soli</name>
    <dbReference type="NCBI Taxonomy" id="659014"/>
    <lineage>
        <taxon>Bacteria</taxon>
        <taxon>Pseudomonadati</taxon>
        <taxon>Bacteroidota</taxon>
        <taxon>Cytophagia</taxon>
        <taxon>Cytophagales</taxon>
        <taxon>Spirosomataceae</taxon>
        <taxon>Dyadobacter</taxon>
    </lineage>
</organism>
<keyword evidence="3" id="KW-1185">Reference proteome</keyword>
<dbReference type="PANTHER" id="PTHR34219:SF3">
    <property type="entry name" value="BLL7967 PROTEIN"/>
    <property type="match status" value="1"/>
</dbReference>
<dbReference type="EMBL" id="FNAN01000011">
    <property type="protein sequence ID" value="SDF53064.1"/>
    <property type="molecule type" value="Genomic_DNA"/>
</dbReference>
<reference evidence="3" key="1">
    <citation type="submission" date="2016-10" db="EMBL/GenBank/DDBJ databases">
        <authorList>
            <person name="Varghese N."/>
            <person name="Submissions S."/>
        </authorList>
    </citation>
    <scope>NUCLEOTIDE SEQUENCE [LARGE SCALE GENOMIC DNA]</scope>
    <source>
        <strain evidence="3">DSM 25329</strain>
    </source>
</reference>
<dbReference type="OrthoDB" id="111691at2"/>
<feature type="transmembrane region" description="Helical" evidence="1">
    <location>
        <begin position="354"/>
        <end position="376"/>
    </location>
</feature>